<dbReference type="OrthoDB" id="9792163at2"/>
<comment type="catalytic activity">
    <reaction evidence="6">
        <text>queuosine(34) in tRNA(Asp) + GDP-alpha-D-mannose = O-4''-alpha-D-mannosylqueuosine(34) in tRNA(Asp) + GDP + H(+)</text>
        <dbReference type="Rhea" id="RHEA:12885"/>
        <dbReference type="Rhea" id="RHEA-COMP:18572"/>
        <dbReference type="Rhea" id="RHEA-COMP:18581"/>
        <dbReference type="ChEBI" id="CHEBI:15378"/>
        <dbReference type="ChEBI" id="CHEBI:57527"/>
        <dbReference type="ChEBI" id="CHEBI:58189"/>
        <dbReference type="ChEBI" id="CHEBI:194431"/>
        <dbReference type="ChEBI" id="CHEBI:194442"/>
        <dbReference type="EC" id="2.4.1.110"/>
    </reaction>
    <physiologicalReaction direction="left-to-right" evidence="6">
        <dbReference type="Rhea" id="RHEA:12886"/>
    </physiologicalReaction>
</comment>
<dbReference type="InterPro" id="IPR051862">
    <property type="entry name" value="GT-like_domain_containing_1"/>
</dbReference>
<dbReference type="GO" id="GO:0016438">
    <property type="term" value="F:tRNA-queuosine(34) beta-mannosyltransferase activity"/>
    <property type="evidence" value="ECO:0007669"/>
    <property type="project" value="UniProtKB-EC"/>
</dbReference>
<evidence type="ECO:0000256" key="4">
    <source>
        <dbReference type="ARBA" id="ARBA00044517"/>
    </source>
</evidence>
<dbReference type="PANTHER" id="PTHR13615:SF3">
    <property type="entry name" value="GLYCOSYLTRANSFERASE-LIKE DOMAIN-CONTAINING PROTEIN 1"/>
    <property type="match status" value="1"/>
</dbReference>
<protein>
    <recommendedName>
        <fullName evidence="5">tRNA-queuosine alpha-mannosyltransferase</fullName>
        <ecNumber evidence="4">2.4.1.110</ecNumber>
    </recommendedName>
</protein>
<evidence type="ECO:0000256" key="5">
    <source>
        <dbReference type="ARBA" id="ARBA00044539"/>
    </source>
</evidence>
<dbReference type="EC" id="2.4.1.110" evidence="4"/>
<organism evidence="8 9">
    <name type="scientific">Aidingimonas halophila</name>
    <dbReference type="NCBI Taxonomy" id="574349"/>
    <lineage>
        <taxon>Bacteria</taxon>
        <taxon>Pseudomonadati</taxon>
        <taxon>Pseudomonadota</taxon>
        <taxon>Gammaproteobacteria</taxon>
        <taxon>Oceanospirillales</taxon>
        <taxon>Halomonadaceae</taxon>
        <taxon>Aidingimonas</taxon>
    </lineage>
</organism>
<dbReference type="RefSeq" id="WP_092572182.1">
    <property type="nucleotide sequence ID" value="NZ_BMXH01000012.1"/>
</dbReference>
<evidence type="ECO:0000259" key="7">
    <source>
        <dbReference type="Pfam" id="PF12038"/>
    </source>
</evidence>
<name>A0A1H3H9W6_9GAMM</name>
<reference evidence="8 9" key="1">
    <citation type="submission" date="2016-10" db="EMBL/GenBank/DDBJ databases">
        <authorList>
            <person name="de Groot N.N."/>
        </authorList>
    </citation>
    <scope>NUCLEOTIDE SEQUENCE [LARGE SCALE GENOMIC DNA]</scope>
    <source>
        <strain evidence="8 9">DSM 19219</strain>
    </source>
</reference>
<evidence type="ECO:0000256" key="2">
    <source>
        <dbReference type="ARBA" id="ARBA00022676"/>
    </source>
</evidence>
<dbReference type="SUPFAM" id="SSF53756">
    <property type="entry name" value="UDP-Glycosyltransferase/glycogen phosphorylase"/>
    <property type="match status" value="1"/>
</dbReference>
<evidence type="ECO:0000256" key="3">
    <source>
        <dbReference type="ARBA" id="ARBA00022679"/>
    </source>
</evidence>
<sequence length="353" mass="40633">MKGLLLSAYEAVSHRHWAIGLQRHVADIDWHVLTLKPRHFRWRIRGNPLSWMLEAGETLSREYDVVLATSMVDLATLVGLYPHLGRARKIVYFHENQFAYPLAAGQKPQGEPLMVNLYSALAADRVAFNTAYNRDSFLEGAARFLKRMPERVPIGETLTRIAQDAYVIPVPIDDSPSAESTSAPRQGRRIVWNHRWEYDKNPEDFFAALLGLQDQGVEFEVAVMGQRFRQHPAIFEEARERLQQRILCWGPQSDSAYWEILSGADIVVSTTWHEFQGLSIMEAAQQGCLPLVPDRLCFPELYPSAYRYNGTREHLEARLADWLQTPETRPQPLDVRPWQWSNQAASYRELLLH</sequence>
<dbReference type="Proteomes" id="UP000198500">
    <property type="component" value="Unassembled WGS sequence"/>
</dbReference>
<proteinExistence type="inferred from homology"/>
<dbReference type="STRING" id="574349.SAMN05443545_11167"/>
<evidence type="ECO:0000256" key="6">
    <source>
        <dbReference type="ARBA" id="ARBA00048439"/>
    </source>
</evidence>
<keyword evidence="3 8" id="KW-0808">Transferase</keyword>
<evidence type="ECO:0000313" key="9">
    <source>
        <dbReference type="Proteomes" id="UP000198500"/>
    </source>
</evidence>
<dbReference type="Pfam" id="PF12038">
    <property type="entry name" value="QTMAN_N"/>
    <property type="match status" value="1"/>
</dbReference>
<accession>A0A1H3H9W6</accession>
<dbReference type="AlphaFoldDB" id="A0A1H3H9W6"/>
<gene>
    <name evidence="8" type="ORF">SAMN05443545_11167</name>
</gene>
<dbReference type="PANTHER" id="PTHR13615">
    <property type="entry name" value="GLYCOSYLTRANSFERASE-LIKE 1"/>
    <property type="match status" value="1"/>
</dbReference>
<dbReference type="Gene3D" id="3.40.50.2000">
    <property type="entry name" value="Glycogen Phosphorylase B"/>
    <property type="match status" value="1"/>
</dbReference>
<comment type="similarity">
    <text evidence="1">Belongs to the glycosyltransferase group 1 family. Glycosyltransferase 4 subfamily.</text>
</comment>
<evidence type="ECO:0000256" key="1">
    <source>
        <dbReference type="ARBA" id="ARBA00009481"/>
    </source>
</evidence>
<keyword evidence="2" id="KW-0328">Glycosyltransferase</keyword>
<dbReference type="InterPro" id="IPR022701">
    <property type="entry name" value="QTMAN_N"/>
</dbReference>
<dbReference type="EMBL" id="FNNI01000011">
    <property type="protein sequence ID" value="SDY12207.1"/>
    <property type="molecule type" value="Genomic_DNA"/>
</dbReference>
<feature type="domain" description="tRNA-queuosine alpha-mannosyltransferase N-terminal" evidence="7">
    <location>
        <begin position="4"/>
        <end position="172"/>
    </location>
</feature>
<keyword evidence="9" id="KW-1185">Reference proteome</keyword>
<evidence type="ECO:0000313" key="8">
    <source>
        <dbReference type="EMBL" id="SDY12207.1"/>
    </source>
</evidence>